<proteinExistence type="predicted"/>
<evidence type="ECO:0000256" key="5">
    <source>
        <dbReference type="SAM" id="Phobius"/>
    </source>
</evidence>
<evidence type="ECO:0000256" key="1">
    <source>
        <dbReference type="ARBA" id="ARBA00022723"/>
    </source>
</evidence>
<name>A0A166G6R3_DAUCS</name>
<reference evidence="8" key="2">
    <citation type="submission" date="2022-03" db="EMBL/GenBank/DDBJ databases">
        <title>Draft title - Genomic analysis of global carrot germplasm unveils the trajectory of domestication and the origin of high carotenoid orange carrot.</title>
        <authorList>
            <person name="Iorizzo M."/>
            <person name="Ellison S."/>
            <person name="Senalik D."/>
            <person name="Macko-Podgorni A."/>
            <person name="Grzebelus D."/>
            <person name="Bostan H."/>
            <person name="Rolling W."/>
            <person name="Curaba J."/>
            <person name="Simon P."/>
        </authorList>
    </citation>
    <scope>NUCLEOTIDE SEQUENCE</scope>
    <source>
        <tissue evidence="8">Leaf</tissue>
    </source>
</reference>
<protein>
    <recommendedName>
        <fullName evidence="6">GRF-type domain-containing protein</fullName>
    </recommendedName>
</protein>
<organism evidence="7">
    <name type="scientific">Daucus carota subsp. sativus</name>
    <name type="common">Carrot</name>
    <dbReference type="NCBI Taxonomy" id="79200"/>
    <lineage>
        <taxon>Eukaryota</taxon>
        <taxon>Viridiplantae</taxon>
        <taxon>Streptophyta</taxon>
        <taxon>Embryophyta</taxon>
        <taxon>Tracheophyta</taxon>
        <taxon>Spermatophyta</taxon>
        <taxon>Magnoliopsida</taxon>
        <taxon>eudicotyledons</taxon>
        <taxon>Gunneridae</taxon>
        <taxon>Pentapetalae</taxon>
        <taxon>asterids</taxon>
        <taxon>campanulids</taxon>
        <taxon>Apiales</taxon>
        <taxon>Apiaceae</taxon>
        <taxon>Apioideae</taxon>
        <taxon>Scandiceae</taxon>
        <taxon>Daucinae</taxon>
        <taxon>Daucus</taxon>
        <taxon>Daucus sect. Daucus</taxon>
    </lineage>
</organism>
<keyword evidence="5" id="KW-1133">Transmembrane helix</keyword>
<reference evidence="7" key="1">
    <citation type="journal article" date="2016" name="Nat. Genet.">
        <title>A high-quality carrot genome assembly provides new insights into carotenoid accumulation and asterid genome evolution.</title>
        <authorList>
            <person name="Iorizzo M."/>
            <person name="Ellison S."/>
            <person name="Senalik D."/>
            <person name="Zeng P."/>
            <person name="Satapoomin P."/>
            <person name="Huang J."/>
            <person name="Bowman M."/>
            <person name="Iovene M."/>
            <person name="Sanseverino W."/>
            <person name="Cavagnaro P."/>
            <person name="Yildiz M."/>
            <person name="Macko-Podgorni A."/>
            <person name="Moranska E."/>
            <person name="Grzebelus E."/>
            <person name="Grzebelus D."/>
            <person name="Ashrafi H."/>
            <person name="Zheng Z."/>
            <person name="Cheng S."/>
            <person name="Spooner D."/>
            <person name="Van Deynze A."/>
            <person name="Simon P."/>
        </authorList>
    </citation>
    <scope>NUCLEOTIDE SEQUENCE [LARGE SCALE GENOMIC DNA]</scope>
    <source>
        <tissue evidence="7">Leaf</tissue>
    </source>
</reference>
<accession>A0A166G6R3</accession>
<keyword evidence="3" id="KW-0862">Zinc</keyword>
<feature type="domain" description="GRF-type" evidence="6">
    <location>
        <begin position="20"/>
        <end position="62"/>
    </location>
</feature>
<dbReference type="Proteomes" id="UP000077755">
    <property type="component" value="Chromosome 1"/>
</dbReference>
<dbReference type="Pfam" id="PF06839">
    <property type="entry name" value="Zn_ribbon_GRF"/>
    <property type="match status" value="1"/>
</dbReference>
<dbReference type="EMBL" id="LNRQ01000001">
    <property type="protein sequence ID" value="KZN08607.1"/>
    <property type="molecule type" value="Genomic_DNA"/>
</dbReference>
<dbReference type="OMA" id="RFFTCAR"/>
<evidence type="ECO:0000256" key="4">
    <source>
        <dbReference type="PROSITE-ProRule" id="PRU01343"/>
    </source>
</evidence>
<evidence type="ECO:0000313" key="9">
    <source>
        <dbReference type="Proteomes" id="UP000077755"/>
    </source>
</evidence>
<dbReference type="AlphaFoldDB" id="A0A166G6R3"/>
<evidence type="ECO:0000259" key="6">
    <source>
        <dbReference type="PROSITE" id="PS51999"/>
    </source>
</evidence>
<keyword evidence="2 4" id="KW-0863">Zinc-finger</keyword>
<dbReference type="InterPro" id="IPR010666">
    <property type="entry name" value="Znf_GRF"/>
</dbReference>
<feature type="transmembrane region" description="Helical" evidence="5">
    <location>
        <begin position="126"/>
        <end position="144"/>
    </location>
</feature>
<evidence type="ECO:0000256" key="2">
    <source>
        <dbReference type="ARBA" id="ARBA00022771"/>
    </source>
</evidence>
<keyword evidence="5" id="KW-0472">Membrane</keyword>
<gene>
    <name evidence="7" type="ORF">DCAR_001137</name>
    <name evidence="8" type="ORF">DCAR_0101176</name>
</gene>
<dbReference type="EMBL" id="CP093343">
    <property type="protein sequence ID" value="WOG82017.1"/>
    <property type="molecule type" value="Genomic_DNA"/>
</dbReference>
<evidence type="ECO:0000313" key="7">
    <source>
        <dbReference type="EMBL" id="KZN08607.1"/>
    </source>
</evidence>
<dbReference type="PANTHER" id="PTHR33248">
    <property type="entry name" value="ZINC ION-BINDING PROTEIN"/>
    <property type="match status" value="1"/>
</dbReference>
<dbReference type="Gramene" id="KZN08607">
    <property type="protein sequence ID" value="KZN08607"/>
    <property type="gene ID" value="DCAR_001137"/>
</dbReference>
<dbReference type="OrthoDB" id="2822301at2759"/>
<dbReference type="KEGG" id="dcr:108218458"/>
<keyword evidence="9" id="KW-1185">Reference proteome</keyword>
<sequence length="145" mass="16815">MTSQEGGSSSASMNPEQKYCMCGKRARMNTSWTYNNPGRRFFTCARPKEATGCHFFEWVDDDFSGRAMAVITHLNHRRLYLEEKLKLVEENLSENDEKRKILQCQVEELTEGRIVMQAENQMLKKQMYFCVCVVVAMVALVLMLK</sequence>
<keyword evidence="5" id="KW-0812">Transmembrane</keyword>
<keyword evidence="1" id="KW-0479">Metal-binding</keyword>
<dbReference type="PROSITE" id="PS51999">
    <property type="entry name" value="ZF_GRF"/>
    <property type="match status" value="1"/>
</dbReference>
<dbReference type="GO" id="GO:0008270">
    <property type="term" value="F:zinc ion binding"/>
    <property type="evidence" value="ECO:0007669"/>
    <property type="project" value="UniProtKB-KW"/>
</dbReference>
<evidence type="ECO:0000313" key="8">
    <source>
        <dbReference type="EMBL" id="WOG82017.1"/>
    </source>
</evidence>
<evidence type="ECO:0000256" key="3">
    <source>
        <dbReference type="ARBA" id="ARBA00022833"/>
    </source>
</evidence>